<evidence type="ECO:0000313" key="1">
    <source>
        <dbReference type="EMBL" id="KAJ8394789.1"/>
    </source>
</evidence>
<accession>A0AAD7S2L2</accession>
<evidence type="ECO:0000313" key="2">
    <source>
        <dbReference type="Proteomes" id="UP001221898"/>
    </source>
</evidence>
<protein>
    <submittedName>
        <fullName evidence="1">Uncharacterized protein</fullName>
    </submittedName>
</protein>
<dbReference type="EMBL" id="JAINUG010000122">
    <property type="protein sequence ID" value="KAJ8394789.1"/>
    <property type="molecule type" value="Genomic_DNA"/>
</dbReference>
<keyword evidence="2" id="KW-1185">Reference proteome</keyword>
<gene>
    <name evidence="1" type="ORF">AAFF_G00041440</name>
</gene>
<sequence>MPAFSFSVREESLQSAAAQGSVFGCPRCPGGVPSCQSWSGSIPAAHPHQHTAILRCWHPTTGPPCGTGDPGSADLSKPPTMPVWAPAQCHPSAQYPHLQRSPAPPPLLALGPSCLTSAWRDSVSDSSYPSSLCP</sequence>
<proteinExistence type="predicted"/>
<dbReference type="AlphaFoldDB" id="A0AAD7S2L2"/>
<dbReference type="Proteomes" id="UP001221898">
    <property type="component" value="Unassembled WGS sequence"/>
</dbReference>
<name>A0AAD7S2L2_9TELE</name>
<organism evidence="1 2">
    <name type="scientific">Aldrovandia affinis</name>
    <dbReference type="NCBI Taxonomy" id="143900"/>
    <lineage>
        <taxon>Eukaryota</taxon>
        <taxon>Metazoa</taxon>
        <taxon>Chordata</taxon>
        <taxon>Craniata</taxon>
        <taxon>Vertebrata</taxon>
        <taxon>Euteleostomi</taxon>
        <taxon>Actinopterygii</taxon>
        <taxon>Neopterygii</taxon>
        <taxon>Teleostei</taxon>
        <taxon>Notacanthiformes</taxon>
        <taxon>Halosauridae</taxon>
        <taxon>Aldrovandia</taxon>
    </lineage>
</organism>
<comment type="caution">
    <text evidence="1">The sequence shown here is derived from an EMBL/GenBank/DDBJ whole genome shotgun (WGS) entry which is preliminary data.</text>
</comment>
<reference evidence="1" key="1">
    <citation type="journal article" date="2023" name="Science">
        <title>Genome structures resolve the early diversification of teleost fishes.</title>
        <authorList>
            <person name="Parey E."/>
            <person name="Louis A."/>
            <person name="Montfort J."/>
            <person name="Bouchez O."/>
            <person name="Roques C."/>
            <person name="Iampietro C."/>
            <person name="Lluch J."/>
            <person name="Castinel A."/>
            <person name="Donnadieu C."/>
            <person name="Desvignes T."/>
            <person name="Floi Bucao C."/>
            <person name="Jouanno E."/>
            <person name="Wen M."/>
            <person name="Mejri S."/>
            <person name="Dirks R."/>
            <person name="Jansen H."/>
            <person name="Henkel C."/>
            <person name="Chen W.J."/>
            <person name="Zahm M."/>
            <person name="Cabau C."/>
            <person name="Klopp C."/>
            <person name="Thompson A.W."/>
            <person name="Robinson-Rechavi M."/>
            <person name="Braasch I."/>
            <person name="Lecointre G."/>
            <person name="Bobe J."/>
            <person name="Postlethwait J.H."/>
            <person name="Berthelot C."/>
            <person name="Roest Crollius H."/>
            <person name="Guiguen Y."/>
        </authorList>
    </citation>
    <scope>NUCLEOTIDE SEQUENCE</scope>
    <source>
        <strain evidence="1">NC1722</strain>
    </source>
</reference>